<comment type="similarity">
    <text evidence="7 8">Belongs to the SelA family.</text>
</comment>
<dbReference type="SUPFAM" id="SSF53383">
    <property type="entry name" value="PLP-dependent transferases"/>
    <property type="match status" value="1"/>
</dbReference>
<comment type="caution">
    <text evidence="10">The sequence shown here is derived from an EMBL/GenBank/DDBJ whole genome shotgun (WGS) entry which is preliminary data.</text>
</comment>
<dbReference type="InterPro" id="IPR015424">
    <property type="entry name" value="PyrdxlP-dep_Trfase"/>
</dbReference>
<evidence type="ECO:0000256" key="7">
    <source>
        <dbReference type="ARBA" id="ARBA00044507"/>
    </source>
</evidence>
<feature type="modified residue" description="N6-(pyridoxal phosphate)lysine" evidence="8 9">
    <location>
        <position position="298"/>
    </location>
</feature>
<sequence>MTRPASALAALRHLPKVDRVLDHPELAALPWRRRLVHRFVVDAIASERARVLEAKPAKAVEVADADALAARVRERLEALAQPHPRPVINATGVLLHTNIGRAPLGAAAIAAMAAAAGTCDLEIDLRTGARGSRFAYLRPLLAALFEAEDVHVVNNGAAALLLACSALGVSPTKQHPTGVALSRGQHVEIGDSFRVADMAAAGGVPLVAIGSTNRTHLRDYAQAEVSALLWVHPSNFVQSGFVREVELPALAKLARERGLPLIADLGSGSLGHGLPPGEPTVASHIQAGATLVTFSGDKLLGGPQAGILAGDAAAIARCRRHPLARALRPGKTALAAIHATALAHARAPEAGKPDVPDLPLHTQAMVPAEALRARGLELCAALGWPESALQPSRATIGGGSLPGEDLDSFALVPPVAKAHRAAATLRRGNPPIIARVHDERLWLDLRTLHGVDDERLLGPLRALTP</sequence>
<organism evidence="10 11">
    <name type="scientific">Plesiocystis pacifica SIR-1</name>
    <dbReference type="NCBI Taxonomy" id="391625"/>
    <lineage>
        <taxon>Bacteria</taxon>
        <taxon>Pseudomonadati</taxon>
        <taxon>Myxococcota</taxon>
        <taxon>Polyangia</taxon>
        <taxon>Nannocystales</taxon>
        <taxon>Nannocystaceae</taxon>
        <taxon>Plesiocystis</taxon>
    </lineage>
</organism>
<dbReference type="Gene3D" id="3.90.1150.180">
    <property type="match status" value="1"/>
</dbReference>
<proteinExistence type="inferred from homology"/>
<dbReference type="GO" id="GO:0001717">
    <property type="term" value="P:conversion of seryl-tRNAsec to selenocys-tRNAsec"/>
    <property type="evidence" value="ECO:0007669"/>
    <property type="project" value="UniProtKB-UniRule"/>
</dbReference>
<evidence type="ECO:0000256" key="8">
    <source>
        <dbReference type="HAMAP-Rule" id="MF_00423"/>
    </source>
</evidence>
<comment type="subcellular location">
    <subcellularLocation>
        <location evidence="8">Cytoplasm</location>
    </subcellularLocation>
</comment>
<name>A6G3P7_9BACT</name>
<dbReference type="GO" id="GO:0005737">
    <property type="term" value="C:cytoplasm"/>
    <property type="evidence" value="ECO:0007669"/>
    <property type="project" value="UniProtKB-SubCell"/>
</dbReference>
<dbReference type="OrthoDB" id="9787096at2"/>
<evidence type="ECO:0000256" key="9">
    <source>
        <dbReference type="PIRSR" id="PIRSR618319-50"/>
    </source>
</evidence>
<dbReference type="Pfam" id="PF03841">
    <property type="entry name" value="SelA"/>
    <property type="match status" value="1"/>
</dbReference>
<gene>
    <name evidence="8" type="primary">selA</name>
    <name evidence="10" type="ORF">PPSIR1_34947</name>
</gene>
<protein>
    <recommendedName>
        <fullName evidence="8">L-seryl-tRNA(Sec) selenium transferase</fullName>
        <ecNumber evidence="8">2.9.1.1</ecNumber>
    </recommendedName>
    <alternativeName>
        <fullName evidence="8">Selenocysteine synthase</fullName>
        <shortName evidence="8">Sec synthase</shortName>
    </alternativeName>
    <alternativeName>
        <fullName evidence="8">Selenocysteinyl-tRNA(Sec) synthase</fullName>
    </alternativeName>
</protein>
<dbReference type="STRING" id="391625.PPSIR1_34947"/>
<dbReference type="PANTHER" id="PTHR32328:SF0">
    <property type="entry name" value="L-SERYL-TRNA(SEC) SELENIUM TRANSFERASE"/>
    <property type="match status" value="1"/>
</dbReference>
<dbReference type="Gene3D" id="3.40.640.10">
    <property type="entry name" value="Type I PLP-dependent aspartate aminotransferase-like (Major domain)"/>
    <property type="match status" value="1"/>
</dbReference>
<dbReference type="PANTHER" id="PTHR32328">
    <property type="entry name" value="L-SERYL-TRNA(SEC) SELENIUM TRANSFERASE"/>
    <property type="match status" value="1"/>
</dbReference>
<dbReference type="NCBIfam" id="TIGR00474">
    <property type="entry name" value="selA"/>
    <property type="match status" value="1"/>
</dbReference>
<keyword evidence="5 8" id="KW-0648">Protein biosynthesis</keyword>
<evidence type="ECO:0000256" key="6">
    <source>
        <dbReference type="ARBA" id="ARBA00023266"/>
    </source>
</evidence>
<keyword evidence="2 8" id="KW-0963">Cytoplasm</keyword>
<dbReference type="InterPro" id="IPR015421">
    <property type="entry name" value="PyrdxlP-dep_Trfase_major"/>
</dbReference>
<comment type="cofactor">
    <cofactor evidence="1 8 9">
        <name>pyridoxal 5'-phosphate</name>
        <dbReference type="ChEBI" id="CHEBI:597326"/>
    </cofactor>
</comment>
<comment type="pathway">
    <text evidence="8">Aminoacyl-tRNA biosynthesis; selenocysteinyl-tRNA(Sec) biosynthesis; selenocysteinyl-tRNA(Sec) from L-seryl-tRNA(Sec) (bacterial route): step 1/1.</text>
</comment>
<dbReference type="GO" id="GO:0001514">
    <property type="term" value="P:selenocysteine incorporation"/>
    <property type="evidence" value="ECO:0007669"/>
    <property type="project" value="UniProtKB-UniRule"/>
</dbReference>
<evidence type="ECO:0000256" key="1">
    <source>
        <dbReference type="ARBA" id="ARBA00001933"/>
    </source>
</evidence>
<dbReference type="InterPro" id="IPR004534">
    <property type="entry name" value="SelA_trans"/>
</dbReference>
<keyword evidence="6 8" id="KW-0711">Selenium</keyword>
<comment type="catalytic activity">
    <reaction evidence="8">
        <text>L-seryl-tRNA(Sec) + selenophosphate + H(+) = L-selenocysteinyl-tRNA(Sec) + phosphate</text>
        <dbReference type="Rhea" id="RHEA:22728"/>
        <dbReference type="Rhea" id="RHEA-COMP:9742"/>
        <dbReference type="Rhea" id="RHEA-COMP:9743"/>
        <dbReference type="ChEBI" id="CHEBI:15378"/>
        <dbReference type="ChEBI" id="CHEBI:16144"/>
        <dbReference type="ChEBI" id="CHEBI:43474"/>
        <dbReference type="ChEBI" id="CHEBI:78533"/>
        <dbReference type="ChEBI" id="CHEBI:78573"/>
        <dbReference type="EC" id="2.9.1.1"/>
    </reaction>
</comment>
<keyword evidence="3 8" id="KW-0808">Transferase</keyword>
<evidence type="ECO:0000313" key="10">
    <source>
        <dbReference type="EMBL" id="EDM79434.1"/>
    </source>
</evidence>
<accession>A6G3P7</accession>
<dbReference type="EC" id="2.9.1.1" evidence="8"/>
<keyword evidence="11" id="KW-1185">Reference proteome</keyword>
<evidence type="ECO:0000256" key="4">
    <source>
        <dbReference type="ARBA" id="ARBA00022898"/>
    </source>
</evidence>
<dbReference type="Proteomes" id="UP000005801">
    <property type="component" value="Unassembled WGS sequence"/>
</dbReference>
<dbReference type="GO" id="GO:0004125">
    <property type="term" value="F:L-seryl-tRNA(Sec) selenium transferase activity"/>
    <property type="evidence" value="ECO:0007669"/>
    <property type="project" value="UniProtKB-UniRule"/>
</dbReference>
<keyword evidence="4 8" id="KW-0663">Pyridoxal phosphate</keyword>
<dbReference type="RefSeq" id="WP_006971346.1">
    <property type="nucleotide sequence ID" value="NZ_ABCS01000019.1"/>
</dbReference>
<dbReference type="EMBL" id="ABCS01000019">
    <property type="protein sequence ID" value="EDM79434.1"/>
    <property type="molecule type" value="Genomic_DNA"/>
</dbReference>
<evidence type="ECO:0000256" key="5">
    <source>
        <dbReference type="ARBA" id="ARBA00022917"/>
    </source>
</evidence>
<evidence type="ECO:0000256" key="2">
    <source>
        <dbReference type="ARBA" id="ARBA00022490"/>
    </source>
</evidence>
<dbReference type="eggNOG" id="COG1921">
    <property type="taxonomic scope" value="Bacteria"/>
</dbReference>
<dbReference type="HAMAP" id="MF_00423">
    <property type="entry name" value="SelA"/>
    <property type="match status" value="1"/>
</dbReference>
<comment type="function">
    <text evidence="8">Converts seryl-tRNA(Sec) to selenocysteinyl-tRNA(Sec) required for selenoprotein biosynthesis.</text>
</comment>
<evidence type="ECO:0000313" key="11">
    <source>
        <dbReference type="Proteomes" id="UP000005801"/>
    </source>
</evidence>
<reference evidence="10 11" key="1">
    <citation type="submission" date="2007-06" db="EMBL/GenBank/DDBJ databases">
        <authorList>
            <person name="Shimkets L."/>
            <person name="Ferriera S."/>
            <person name="Johnson J."/>
            <person name="Kravitz S."/>
            <person name="Beeson K."/>
            <person name="Sutton G."/>
            <person name="Rogers Y.-H."/>
            <person name="Friedman R."/>
            <person name="Frazier M."/>
            <person name="Venter J.C."/>
        </authorList>
    </citation>
    <scope>NUCLEOTIDE SEQUENCE [LARGE SCALE GENOMIC DNA]</scope>
    <source>
        <strain evidence="10 11">SIR-1</strain>
    </source>
</reference>
<dbReference type="InterPro" id="IPR018319">
    <property type="entry name" value="SelA-like"/>
</dbReference>
<dbReference type="AlphaFoldDB" id="A6G3P7"/>
<dbReference type="UniPathway" id="UPA00906">
    <property type="reaction ID" value="UER00896"/>
</dbReference>
<evidence type="ECO:0000256" key="3">
    <source>
        <dbReference type="ARBA" id="ARBA00022679"/>
    </source>
</evidence>